<keyword evidence="8" id="KW-1185">Reference proteome</keyword>
<dbReference type="GO" id="GO:0140359">
    <property type="term" value="F:ABC-type transporter activity"/>
    <property type="evidence" value="ECO:0007669"/>
    <property type="project" value="InterPro"/>
</dbReference>
<evidence type="ECO:0000256" key="3">
    <source>
        <dbReference type="ARBA" id="ARBA00022989"/>
    </source>
</evidence>
<evidence type="ECO:0000256" key="2">
    <source>
        <dbReference type="ARBA" id="ARBA00022692"/>
    </source>
</evidence>
<keyword evidence="4 5" id="KW-0472">Membrane</keyword>
<dbReference type="OrthoDB" id="162334at2"/>
<dbReference type="Proteomes" id="UP000276568">
    <property type="component" value="Unassembled WGS sequence"/>
</dbReference>
<dbReference type="AlphaFoldDB" id="A0A3N0HY33"/>
<proteinExistence type="predicted"/>
<keyword evidence="2 5" id="KW-0812">Transmembrane</keyword>
<dbReference type="InterPro" id="IPR013525">
    <property type="entry name" value="ABC2_TM"/>
</dbReference>
<name>A0A3N0HY33_9FIRM</name>
<dbReference type="PANTHER" id="PTHR43229">
    <property type="entry name" value="NODULATION PROTEIN J"/>
    <property type="match status" value="1"/>
</dbReference>
<comment type="caution">
    <text evidence="7">The sequence shown here is derived from an EMBL/GenBank/DDBJ whole genome shotgun (WGS) entry which is preliminary data.</text>
</comment>
<feature type="transmembrane region" description="Helical" evidence="5">
    <location>
        <begin position="153"/>
        <end position="179"/>
    </location>
</feature>
<keyword evidence="3 5" id="KW-1133">Transmembrane helix</keyword>
<dbReference type="EMBL" id="RJQC01000003">
    <property type="protein sequence ID" value="RNM29588.1"/>
    <property type="molecule type" value="Genomic_DNA"/>
</dbReference>
<evidence type="ECO:0000256" key="1">
    <source>
        <dbReference type="ARBA" id="ARBA00004141"/>
    </source>
</evidence>
<feature type="transmembrane region" description="Helical" evidence="5">
    <location>
        <begin position="21"/>
        <end position="39"/>
    </location>
</feature>
<evidence type="ECO:0000313" key="7">
    <source>
        <dbReference type="EMBL" id="RNM29588.1"/>
    </source>
</evidence>
<dbReference type="PANTHER" id="PTHR43229:SF2">
    <property type="entry name" value="NODULATION PROTEIN J"/>
    <property type="match status" value="1"/>
</dbReference>
<dbReference type="InterPro" id="IPR051784">
    <property type="entry name" value="Nod_factor_ABC_transporter"/>
</dbReference>
<comment type="subcellular location">
    <subcellularLocation>
        <location evidence="1">Membrane</location>
        <topology evidence="1">Multi-pass membrane protein</topology>
    </subcellularLocation>
</comment>
<accession>A0A3N0HY33</accession>
<dbReference type="Pfam" id="PF12698">
    <property type="entry name" value="ABC2_membrane_3"/>
    <property type="match status" value="1"/>
</dbReference>
<evidence type="ECO:0000313" key="8">
    <source>
        <dbReference type="Proteomes" id="UP000276568"/>
    </source>
</evidence>
<organism evidence="7 8">
    <name type="scientific">Absicoccus porci</name>
    <dbReference type="NCBI Taxonomy" id="2486576"/>
    <lineage>
        <taxon>Bacteria</taxon>
        <taxon>Bacillati</taxon>
        <taxon>Bacillota</taxon>
        <taxon>Erysipelotrichia</taxon>
        <taxon>Erysipelotrichales</taxon>
        <taxon>Erysipelotrichaceae</taxon>
        <taxon>Absicoccus</taxon>
    </lineage>
</organism>
<feature type="transmembrane region" description="Helical" evidence="5">
    <location>
        <begin position="275"/>
        <end position="295"/>
    </location>
</feature>
<evidence type="ECO:0000259" key="6">
    <source>
        <dbReference type="Pfam" id="PF12698"/>
    </source>
</evidence>
<dbReference type="RefSeq" id="WP_128520663.1">
    <property type="nucleotide sequence ID" value="NZ_RJQC01000003.1"/>
</dbReference>
<evidence type="ECO:0000256" key="5">
    <source>
        <dbReference type="SAM" id="Phobius"/>
    </source>
</evidence>
<reference evidence="7 8" key="1">
    <citation type="submission" date="2018-11" db="EMBL/GenBank/DDBJ databases">
        <title>Clostridium sp. nov., a member of the family Erysipelotrichaceae isolated from pig faeces.</title>
        <authorList>
            <person name="Chang Y.-H."/>
        </authorList>
    </citation>
    <scope>NUCLEOTIDE SEQUENCE [LARGE SCALE GENOMIC DNA]</scope>
    <source>
        <strain evidence="7 8">YH-panp20</strain>
    </source>
</reference>
<sequence>MNGYIGLTKRNLLLYFKDRQAILFSLLTPIIVFGLYILFLKDNYADSMLQMVEAMHLSISTQSIDQIVYTLLLSGIMGSSLITIPYSCLSTIVKDKETKVDQDIATTPMKRYQIALAYYTSATISAFLMTALLFTIGLLFLQGFGNLYMDGPTILQLYSLILFGSISATACIMVLVLFFKSTSASDAFYGLLSAGCGFVIGAYIPLSQFSDSIQNVCNLLPATHSTVMIRNLLSKGILDHIENSIIGGDLFVKEIKNVFSYHATMFGHDLSIMHSLLYIGILFVLSIFAIILIYAKTYRRK</sequence>
<feature type="transmembrane region" description="Helical" evidence="5">
    <location>
        <begin position="67"/>
        <end position="89"/>
    </location>
</feature>
<dbReference type="GO" id="GO:0016020">
    <property type="term" value="C:membrane"/>
    <property type="evidence" value="ECO:0007669"/>
    <property type="project" value="UniProtKB-SubCell"/>
</dbReference>
<feature type="transmembrane region" description="Helical" evidence="5">
    <location>
        <begin position="186"/>
        <end position="206"/>
    </location>
</feature>
<evidence type="ECO:0000256" key="4">
    <source>
        <dbReference type="ARBA" id="ARBA00023136"/>
    </source>
</evidence>
<gene>
    <name evidence="7" type="ORF">EDX97_08065</name>
</gene>
<protein>
    <submittedName>
        <fullName evidence="7">ABC transporter permease</fullName>
    </submittedName>
</protein>
<feature type="domain" description="ABC-2 type transporter transmembrane" evidence="6">
    <location>
        <begin position="64"/>
        <end position="292"/>
    </location>
</feature>
<feature type="transmembrane region" description="Helical" evidence="5">
    <location>
        <begin position="116"/>
        <end position="141"/>
    </location>
</feature>